<sequence length="332" mass="36914">MKPMTLAPVKRRVIHFVTLREHGYTFANAMEALDARGVHAVHVPWDTVFASETLAHGTWVLADFERLPPGALVAAGKVYRALKAAGCRVLNDPARWLPRADLMRALEVEGVNSYRCWRPAVQEWPDRWPVFLRRASGHTGAASGLLGNLDEARAALEAALDEGLPISDLIFVEYAAEPVPGRTYFRKSAAFRVGPQVLRAISVHGDDWLLKRGTSEHATESDYAEERAEMTVYPHEDFVWKVFEIAGVEFGRVDFGLRAGRLEVWEVNTAPNVRPPYEHANPDRTETVRLAFEGLVTALHGLARTPGEPVSIAGAFRRHRAKGTGHAMLHHL</sequence>
<dbReference type="SUPFAM" id="SSF56059">
    <property type="entry name" value="Glutathione synthetase ATP-binding domain-like"/>
    <property type="match status" value="1"/>
</dbReference>
<keyword evidence="2" id="KW-1185">Reference proteome</keyword>
<comment type="caution">
    <text evidence="1">The sequence shown here is derived from an EMBL/GenBank/DDBJ whole genome shotgun (WGS) entry which is preliminary data.</text>
</comment>
<accession>A0A3N2QVL9</accession>
<name>A0A3N2QVL9_9RHOB</name>
<evidence type="ECO:0000313" key="1">
    <source>
        <dbReference type="EMBL" id="ROT99085.1"/>
    </source>
</evidence>
<evidence type="ECO:0008006" key="3">
    <source>
        <dbReference type="Google" id="ProtNLM"/>
    </source>
</evidence>
<gene>
    <name evidence="1" type="ORF">EAT49_15845</name>
</gene>
<dbReference type="Proteomes" id="UP000268016">
    <property type="component" value="Unassembled WGS sequence"/>
</dbReference>
<reference evidence="1 2" key="1">
    <citation type="submission" date="2018-10" db="EMBL/GenBank/DDBJ databases">
        <title>Histidinibacterium lentulum gen. nov., sp. nov., a marine bacterium from the culture broth of Picochlorum sp. 122.</title>
        <authorList>
            <person name="Wang G."/>
        </authorList>
    </citation>
    <scope>NUCLEOTIDE SEQUENCE [LARGE SCALE GENOMIC DNA]</scope>
    <source>
        <strain evidence="1 2">B17</strain>
    </source>
</reference>
<dbReference type="EMBL" id="RDRB01000008">
    <property type="protein sequence ID" value="ROT99085.1"/>
    <property type="molecule type" value="Genomic_DNA"/>
</dbReference>
<evidence type="ECO:0000313" key="2">
    <source>
        <dbReference type="Proteomes" id="UP000268016"/>
    </source>
</evidence>
<proteinExistence type="predicted"/>
<organism evidence="1 2">
    <name type="scientific">Histidinibacterium lentulum</name>
    <dbReference type="NCBI Taxonomy" id="2480588"/>
    <lineage>
        <taxon>Bacteria</taxon>
        <taxon>Pseudomonadati</taxon>
        <taxon>Pseudomonadota</taxon>
        <taxon>Alphaproteobacteria</taxon>
        <taxon>Rhodobacterales</taxon>
        <taxon>Paracoccaceae</taxon>
        <taxon>Histidinibacterium</taxon>
    </lineage>
</organism>
<dbReference type="AlphaFoldDB" id="A0A3N2QVL9"/>
<protein>
    <recommendedName>
        <fullName evidence="3">ATP-grasp domain-containing protein</fullName>
    </recommendedName>
</protein>